<evidence type="ECO:0000313" key="2">
    <source>
        <dbReference type="Proteomes" id="UP000544107"/>
    </source>
</evidence>
<organism evidence="1 2">
    <name type="scientific">Allorhizobium taibaishanense</name>
    <dbReference type="NCBI Taxonomy" id="887144"/>
    <lineage>
        <taxon>Bacteria</taxon>
        <taxon>Pseudomonadati</taxon>
        <taxon>Pseudomonadota</taxon>
        <taxon>Alphaproteobacteria</taxon>
        <taxon>Hyphomicrobiales</taxon>
        <taxon>Rhizobiaceae</taxon>
        <taxon>Rhizobium/Agrobacterium group</taxon>
        <taxon>Allorhizobium</taxon>
    </lineage>
</organism>
<dbReference type="AlphaFoldDB" id="A0A7W6HN46"/>
<dbReference type="OrthoDB" id="7774694at2"/>
<accession>A0A7W6HN46</accession>
<reference evidence="1 2" key="1">
    <citation type="submission" date="2020-08" db="EMBL/GenBank/DDBJ databases">
        <title>Genomic Encyclopedia of Type Strains, Phase IV (KMG-IV): sequencing the most valuable type-strain genomes for metagenomic binning, comparative biology and taxonomic classification.</title>
        <authorList>
            <person name="Goeker M."/>
        </authorList>
    </citation>
    <scope>NUCLEOTIDE SEQUENCE [LARGE SCALE GENOMIC DNA]</scope>
    <source>
        <strain evidence="1 2">DSM 100021</strain>
    </source>
</reference>
<evidence type="ECO:0000313" key="1">
    <source>
        <dbReference type="EMBL" id="MBB4008201.1"/>
    </source>
</evidence>
<name>A0A7W6HN46_9HYPH</name>
<dbReference type="RefSeq" id="WP_083943261.1">
    <property type="nucleotide sequence ID" value="NZ_JACIED010000003.1"/>
</dbReference>
<gene>
    <name evidence="1" type="ORF">GGQ71_002481</name>
</gene>
<proteinExistence type="predicted"/>
<dbReference type="EMBL" id="JACIED010000003">
    <property type="protein sequence ID" value="MBB4008201.1"/>
    <property type="molecule type" value="Genomic_DNA"/>
</dbReference>
<sequence>MPNMKIYIDADRYAAAVGAVRNLLLPLRGMLCHELNVDVTACQFAVLEVLGLEDQPQINVEILILPRPERTRERIIELCTLIRTMLADATGLHVAVRSSMLDPQTYVALK</sequence>
<comment type="caution">
    <text evidence="1">The sequence shown here is derived from an EMBL/GenBank/DDBJ whole genome shotgun (WGS) entry which is preliminary data.</text>
</comment>
<protein>
    <submittedName>
        <fullName evidence="1">Uncharacterized protein</fullName>
    </submittedName>
</protein>
<dbReference type="Proteomes" id="UP000544107">
    <property type="component" value="Unassembled WGS sequence"/>
</dbReference>